<name>A0A533QBT7_9BACT</name>
<evidence type="ECO:0000313" key="1">
    <source>
        <dbReference type="EMBL" id="TLD42132.1"/>
    </source>
</evidence>
<evidence type="ECO:0000313" key="2">
    <source>
        <dbReference type="Proteomes" id="UP000319783"/>
    </source>
</evidence>
<proteinExistence type="predicted"/>
<protein>
    <submittedName>
        <fullName evidence="1">Uncharacterized protein</fullName>
    </submittedName>
</protein>
<accession>A0A533QBT7</accession>
<dbReference type="EMBL" id="SULG01000027">
    <property type="protein sequence ID" value="TLD42132.1"/>
    <property type="molecule type" value="Genomic_DNA"/>
</dbReference>
<sequence length="41" mass="4576">MALSQQPGMIRRYIMNHFATAGKIGLGIYDINAIELIELNV</sequence>
<organism evidence="1 2">
    <name type="scientific">Candidatus Jettenia ecosi</name>
    <dbReference type="NCBI Taxonomy" id="2494326"/>
    <lineage>
        <taxon>Bacteria</taxon>
        <taxon>Pseudomonadati</taxon>
        <taxon>Planctomycetota</taxon>
        <taxon>Candidatus Brocadiia</taxon>
        <taxon>Candidatus Brocadiales</taxon>
        <taxon>Candidatus Brocadiaceae</taxon>
        <taxon>Candidatus Jettenia</taxon>
    </lineage>
</organism>
<dbReference type="AlphaFoldDB" id="A0A533QBT7"/>
<comment type="caution">
    <text evidence="1">The sequence shown here is derived from an EMBL/GenBank/DDBJ whole genome shotgun (WGS) entry which is preliminary data.</text>
</comment>
<dbReference type="Proteomes" id="UP000319783">
    <property type="component" value="Unassembled WGS sequence"/>
</dbReference>
<reference evidence="1 2" key="1">
    <citation type="submission" date="2019-04" db="EMBL/GenBank/DDBJ databases">
        <title>Genome of a novel bacterium Candidatus Jettenia ecosi reconstructed from metagenome of an anammox bioreactor.</title>
        <authorList>
            <person name="Mardanov A.V."/>
            <person name="Beletsky A.V."/>
            <person name="Ravin N.V."/>
            <person name="Botchkova E.A."/>
            <person name="Litti Y.V."/>
            <person name="Nozhevnikova A.N."/>
        </authorList>
    </citation>
    <scope>NUCLEOTIDE SEQUENCE [LARGE SCALE GENOMIC DNA]</scope>
    <source>
        <strain evidence="1">J2</strain>
    </source>
</reference>
<gene>
    <name evidence="1" type="ORF">JETT_1612</name>
</gene>